<name>A0A8J6DVV8_GALPY</name>
<accession>A0A8J6DVV8</accession>
<reference evidence="2" key="1">
    <citation type="journal article" date="2021" name="Evol. Appl.">
        <title>The genome of the Pyrenean desman and the effects of bottlenecks and inbreeding on the genomic landscape of an endangered species.</title>
        <authorList>
            <person name="Escoda L."/>
            <person name="Castresana J."/>
        </authorList>
    </citation>
    <scope>NUCLEOTIDE SEQUENCE</scope>
    <source>
        <strain evidence="2">IBE-C5619</strain>
    </source>
</reference>
<dbReference type="AlphaFoldDB" id="A0A8J6DVV8"/>
<comment type="caution">
    <text evidence="2">The sequence shown here is derived from an EMBL/GenBank/DDBJ whole genome shotgun (WGS) entry which is preliminary data.</text>
</comment>
<gene>
    <name evidence="2" type="ORF">J0S82_002872</name>
</gene>
<evidence type="ECO:0000313" key="2">
    <source>
        <dbReference type="EMBL" id="KAG8523837.1"/>
    </source>
</evidence>
<dbReference type="EMBL" id="JAGFMF010011399">
    <property type="protein sequence ID" value="KAG8523837.1"/>
    <property type="molecule type" value="Genomic_DNA"/>
</dbReference>
<feature type="region of interest" description="Disordered" evidence="1">
    <location>
        <begin position="133"/>
        <end position="203"/>
    </location>
</feature>
<sequence>PCYHHTPHLPQPTPVTFTATERIKALGPGLCRHNQALITGNPAKEQQSEREGGRRNKYYRPWWKSSVPFTPQGPPCNYQQDDKIVRVGKRMRAWHAPEGWAHQCWLMQVTFPIHYLLRPFGLDHNIPPSCAGRHVGANSQGAEEQRPTMKKTRKSDCETPGQQPGQHRYRHNATHRSRHPENPKPLDGKKTKKKQILSSPEAE</sequence>
<evidence type="ECO:0000313" key="3">
    <source>
        <dbReference type="Proteomes" id="UP000700334"/>
    </source>
</evidence>
<keyword evidence="3" id="KW-1185">Reference proteome</keyword>
<protein>
    <submittedName>
        <fullName evidence="2">Uncharacterized protein</fullName>
    </submittedName>
</protein>
<proteinExistence type="predicted"/>
<organism evidence="2 3">
    <name type="scientific">Galemys pyrenaicus</name>
    <name type="common">Iberian desman</name>
    <name type="synonym">Pyrenean desman</name>
    <dbReference type="NCBI Taxonomy" id="202257"/>
    <lineage>
        <taxon>Eukaryota</taxon>
        <taxon>Metazoa</taxon>
        <taxon>Chordata</taxon>
        <taxon>Craniata</taxon>
        <taxon>Vertebrata</taxon>
        <taxon>Euteleostomi</taxon>
        <taxon>Mammalia</taxon>
        <taxon>Eutheria</taxon>
        <taxon>Laurasiatheria</taxon>
        <taxon>Eulipotyphla</taxon>
        <taxon>Talpidae</taxon>
        <taxon>Galemys</taxon>
    </lineage>
</organism>
<evidence type="ECO:0000256" key="1">
    <source>
        <dbReference type="SAM" id="MobiDB-lite"/>
    </source>
</evidence>
<feature type="compositionally biased region" description="Basic residues" evidence="1">
    <location>
        <begin position="167"/>
        <end position="178"/>
    </location>
</feature>
<dbReference type="Proteomes" id="UP000700334">
    <property type="component" value="Unassembled WGS sequence"/>
</dbReference>
<feature type="non-terminal residue" evidence="2">
    <location>
        <position position="1"/>
    </location>
</feature>
<feature type="compositionally biased region" description="Basic and acidic residues" evidence="1">
    <location>
        <begin position="179"/>
        <end position="189"/>
    </location>
</feature>